<organism evidence="6 7">
    <name type="scientific">Powellomyces hirtus</name>
    <dbReference type="NCBI Taxonomy" id="109895"/>
    <lineage>
        <taxon>Eukaryota</taxon>
        <taxon>Fungi</taxon>
        <taxon>Fungi incertae sedis</taxon>
        <taxon>Chytridiomycota</taxon>
        <taxon>Chytridiomycota incertae sedis</taxon>
        <taxon>Chytridiomycetes</taxon>
        <taxon>Spizellomycetales</taxon>
        <taxon>Powellomycetaceae</taxon>
        <taxon>Powellomyces</taxon>
    </lineage>
</organism>
<dbReference type="GO" id="GO:0009272">
    <property type="term" value="P:fungal-type cell wall biogenesis"/>
    <property type="evidence" value="ECO:0007669"/>
    <property type="project" value="UniProtKB-ARBA"/>
</dbReference>
<comment type="caution">
    <text evidence="6">The sequence shown here is derived from an EMBL/GenBank/DDBJ whole genome shotgun (WGS) entry which is preliminary data.</text>
</comment>
<reference evidence="6 7" key="1">
    <citation type="journal article" date="2019" name="Sci. Rep.">
        <title>Comparative genomics of chytrid fungi reveal insights into the obligate biotrophic and pathogenic lifestyle of Synchytrium endobioticum.</title>
        <authorList>
            <person name="van de Vossenberg B.T.L.H."/>
            <person name="Warris S."/>
            <person name="Nguyen H.D.T."/>
            <person name="van Gent-Pelzer M.P.E."/>
            <person name="Joly D.L."/>
            <person name="van de Geest H.C."/>
            <person name="Bonants P.J.M."/>
            <person name="Smith D.S."/>
            <person name="Levesque C.A."/>
            <person name="van der Lee T.A.J."/>
        </authorList>
    </citation>
    <scope>NUCLEOTIDE SEQUENCE [LARGE SCALE GENOMIC DNA]</scope>
    <source>
        <strain evidence="6 7">CBS 809.83</strain>
    </source>
</reference>
<keyword evidence="7" id="KW-1185">Reference proteome</keyword>
<dbReference type="STRING" id="109895.A0A507DWN1"/>
<evidence type="ECO:0000259" key="5">
    <source>
        <dbReference type="PROSITE" id="PS51677"/>
    </source>
</evidence>
<dbReference type="AlphaFoldDB" id="A0A507DWN1"/>
<dbReference type="InterPro" id="IPR002509">
    <property type="entry name" value="NODB_dom"/>
</dbReference>
<protein>
    <recommendedName>
        <fullName evidence="5">NodB homology domain-containing protein</fullName>
    </recommendedName>
</protein>
<dbReference type="GO" id="GO:0004099">
    <property type="term" value="F:chitin deacetylase activity"/>
    <property type="evidence" value="ECO:0007669"/>
    <property type="project" value="UniProtKB-ARBA"/>
</dbReference>
<dbReference type="EMBL" id="QEAQ01000117">
    <property type="protein sequence ID" value="TPX55280.1"/>
    <property type="molecule type" value="Genomic_DNA"/>
</dbReference>
<accession>A0A507DWN1</accession>
<evidence type="ECO:0000313" key="7">
    <source>
        <dbReference type="Proteomes" id="UP000318582"/>
    </source>
</evidence>
<dbReference type="Gene3D" id="3.20.20.370">
    <property type="entry name" value="Glycoside hydrolase/deacetylase"/>
    <property type="match status" value="1"/>
</dbReference>
<name>A0A507DWN1_9FUNG</name>
<keyword evidence="1" id="KW-0479">Metal-binding</keyword>
<feature type="signal peptide" evidence="4">
    <location>
        <begin position="1"/>
        <end position="20"/>
    </location>
</feature>
<evidence type="ECO:0000256" key="3">
    <source>
        <dbReference type="SAM" id="MobiDB-lite"/>
    </source>
</evidence>
<evidence type="ECO:0000256" key="1">
    <source>
        <dbReference type="ARBA" id="ARBA00022723"/>
    </source>
</evidence>
<proteinExistence type="predicted"/>
<keyword evidence="2" id="KW-0378">Hydrolase</keyword>
<dbReference type="GO" id="GO:0016020">
    <property type="term" value="C:membrane"/>
    <property type="evidence" value="ECO:0007669"/>
    <property type="project" value="TreeGrafter"/>
</dbReference>
<feature type="compositionally biased region" description="Low complexity" evidence="3">
    <location>
        <begin position="428"/>
        <end position="442"/>
    </location>
</feature>
<evidence type="ECO:0000313" key="6">
    <source>
        <dbReference type="EMBL" id="TPX55280.1"/>
    </source>
</evidence>
<dbReference type="PROSITE" id="PS51677">
    <property type="entry name" value="NODB"/>
    <property type="match status" value="1"/>
</dbReference>
<dbReference type="GO" id="GO:0005975">
    <property type="term" value="P:carbohydrate metabolic process"/>
    <property type="evidence" value="ECO:0007669"/>
    <property type="project" value="InterPro"/>
</dbReference>
<gene>
    <name evidence="6" type="ORF">PhCBS80983_g05447</name>
</gene>
<dbReference type="Pfam" id="PF01522">
    <property type="entry name" value="Polysacc_deac_1"/>
    <property type="match status" value="1"/>
</dbReference>
<feature type="compositionally biased region" description="Pro residues" evidence="3">
    <location>
        <begin position="42"/>
        <end position="75"/>
    </location>
</feature>
<keyword evidence="4" id="KW-0732">Signal</keyword>
<evidence type="ECO:0000256" key="2">
    <source>
        <dbReference type="ARBA" id="ARBA00022801"/>
    </source>
</evidence>
<feature type="region of interest" description="Disordered" evidence="3">
    <location>
        <begin position="428"/>
        <end position="459"/>
    </location>
</feature>
<feature type="domain" description="NodB homology" evidence="5">
    <location>
        <begin position="213"/>
        <end position="401"/>
    </location>
</feature>
<sequence length="484" mass="49368">MTKIIQLAALCVLAASVANAQVIGDEVTVGKPIAVPAQQEPPANPGRPAPVPTPAAPAPGPARPAAPAPAPAAPAPVVPAPVASPAVPAGPVIPLAPIPQTTSPEPVFPVAAGAAGYANMPTTWPDANQAHGPINVPALLTSPLVAAGMAKVNAAVPPNLLAVPKSAQLRLGAGDVNYPAGNEVTYCYAQKNCFRDQAGPGYQADIRACPAANAWGLTFDDGPTNPIDGAPATPELMAQLAAMGNTKSTFFVTGSQCYYHPQILKAVHDAGHEIAIHTWNHAALTSMDTNQIVAEILYTEAIIVRTLGVRPVLFRPPFGDVDDRVRAIVTALGLKTVLWSKNSHDSEAGANVASILAETATWTAPGPGFISLQHNSQSITTGWSIDSLKQIQAQMALPTFQRKIQPVAQCLGLSPYIAVAGGAPISAPPAGATATPTRKPTTVYATKTPVPSPAASETPSSASMVAPASFAATVFAAVAGLFAM</sequence>
<dbReference type="InterPro" id="IPR011330">
    <property type="entry name" value="Glyco_hydro/deAcase_b/a-brl"/>
</dbReference>
<dbReference type="SUPFAM" id="SSF88713">
    <property type="entry name" value="Glycoside hydrolase/deacetylase"/>
    <property type="match status" value="1"/>
</dbReference>
<dbReference type="GO" id="GO:0046872">
    <property type="term" value="F:metal ion binding"/>
    <property type="evidence" value="ECO:0007669"/>
    <property type="project" value="UniProtKB-KW"/>
</dbReference>
<feature type="chain" id="PRO_5021411091" description="NodB homology domain-containing protein" evidence="4">
    <location>
        <begin position="21"/>
        <end position="484"/>
    </location>
</feature>
<dbReference type="PANTHER" id="PTHR10587:SF133">
    <property type="entry name" value="CHITIN DEACETYLASE 1-RELATED"/>
    <property type="match status" value="1"/>
</dbReference>
<feature type="region of interest" description="Disordered" evidence="3">
    <location>
        <begin position="36"/>
        <end position="75"/>
    </location>
</feature>
<evidence type="ECO:0000256" key="4">
    <source>
        <dbReference type="SAM" id="SignalP"/>
    </source>
</evidence>
<dbReference type="Proteomes" id="UP000318582">
    <property type="component" value="Unassembled WGS sequence"/>
</dbReference>
<dbReference type="PANTHER" id="PTHR10587">
    <property type="entry name" value="GLYCOSYL TRANSFERASE-RELATED"/>
    <property type="match status" value="1"/>
</dbReference>
<dbReference type="InterPro" id="IPR050248">
    <property type="entry name" value="Polysacc_deacetylase_ArnD"/>
</dbReference>